<dbReference type="GO" id="GO:0004869">
    <property type="term" value="F:cysteine-type endopeptidase inhibitor activity"/>
    <property type="evidence" value="ECO:0007669"/>
    <property type="project" value="UniProtKB-KW"/>
</dbReference>
<evidence type="ECO:0000313" key="5">
    <source>
        <dbReference type="EMBL" id="KAK3607953.1"/>
    </source>
</evidence>
<reference evidence="5" key="2">
    <citation type="journal article" date="2021" name="Genome Biol. Evol.">
        <title>Developing a high-quality reference genome for a parasitic bivalve with doubly uniparental inheritance (Bivalvia: Unionida).</title>
        <authorList>
            <person name="Smith C.H."/>
        </authorList>
    </citation>
    <scope>NUCLEOTIDE SEQUENCE</scope>
    <source>
        <strain evidence="5">CHS0354</strain>
        <tissue evidence="5">Mantle</tissue>
    </source>
</reference>
<dbReference type="Proteomes" id="UP001195483">
    <property type="component" value="Unassembled WGS sequence"/>
</dbReference>
<dbReference type="SUPFAM" id="SSF54403">
    <property type="entry name" value="Cystatin/monellin"/>
    <property type="match status" value="1"/>
</dbReference>
<dbReference type="PANTHER" id="PTHR46186">
    <property type="entry name" value="CYSTATIN"/>
    <property type="match status" value="1"/>
</dbReference>
<keyword evidence="6" id="KW-1185">Reference proteome</keyword>
<evidence type="ECO:0000313" key="6">
    <source>
        <dbReference type="Proteomes" id="UP001195483"/>
    </source>
</evidence>
<protein>
    <recommendedName>
        <fullName evidence="4">Cystatin domain-containing protein</fullName>
    </recommendedName>
</protein>
<dbReference type="EMBL" id="JAEAOA010000451">
    <property type="protein sequence ID" value="KAK3607953.1"/>
    <property type="molecule type" value="Genomic_DNA"/>
</dbReference>
<keyword evidence="2" id="KW-0646">Protease inhibitor</keyword>
<comment type="caution">
    <text evidence="5">The sequence shown here is derived from an EMBL/GenBank/DDBJ whole genome shotgun (WGS) entry which is preliminary data.</text>
</comment>
<name>A0AAE0TDL5_9BIVA</name>
<dbReference type="GO" id="GO:0005615">
    <property type="term" value="C:extracellular space"/>
    <property type="evidence" value="ECO:0007669"/>
    <property type="project" value="TreeGrafter"/>
</dbReference>
<dbReference type="PROSITE" id="PS00287">
    <property type="entry name" value="CYSTATIN"/>
    <property type="match status" value="1"/>
</dbReference>
<evidence type="ECO:0000259" key="4">
    <source>
        <dbReference type="SMART" id="SM00043"/>
    </source>
</evidence>
<dbReference type="PANTHER" id="PTHR46186:SF2">
    <property type="entry name" value="CYSTATIN"/>
    <property type="match status" value="1"/>
</dbReference>
<organism evidence="5 6">
    <name type="scientific">Potamilus streckersoni</name>
    <dbReference type="NCBI Taxonomy" id="2493646"/>
    <lineage>
        <taxon>Eukaryota</taxon>
        <taxon>Metazoa</taxon>
        <taxon>Spiralia</taxon>
        <taxon>Lophotrochozoa</taxon>
        <taxon>Mollusca</taxon>
        <taxon>Bivalvia</taxon>
        <taxon>Autobranchia</taxon>
        <taxon>Heteroconchia</taxon>
        <taxon>Palaeoheterodonta</taxon>
        <taxon>Unionida</taxon>
        <taxon>Unionoidea</taxon>
        <taxon>Unionidae</taxon>
        <taxon>Ambleminae</taxon>
        <taxon>Lampsilini</taxon>
        <taxon>Potamilus</taxon>
    </lineage>
</organism>
<gene>
    <name evidence="5" type="ORF">CHS0354_006549</name>
</gene>
<dbReference type="GO" id="GO:0005737">
    <property type="term" value="C:cytoplasm"/>
    <property type="evidence" value="ECO:0007669"/>
    <property type="project" value="TreeGrafter"/>
</dbReference>
<proteinExistence type="inferred from homology"/>
<dbReference type="SMART" id="SM00043">
    <property type="entry name" value="CY"/>
    <property type="match status" value="1"/>
</dbReference>
<feature type="domain" description="Cystatin" evidence="4">
    <location>
        <begin position="36"/>
        <end position="146"/>
    </location>
</feature>
<dbReference type="InterPro" id="IPR046350">
    <property type="entry name" value="Cystatin_sf"/>
</dbReference>
<keyword evidence="3" id="KW-0789">Thiol protease inhibitor</keyword>
<evidence type="ECO:0000256" key="1">
    <source>
        <dbReference type="ARBA" id="ARBA00009403"/>
    </source>
</evidence>
<dbReference type="InterPro" id="IPR000010">
    <property type="entry name" value="Cystatin_dom"/>
</dbReference>
<evidence type="ECO:0000256" key="3">
    <source>
        <dbReference type="ARBA" id="ARBA00022704"/>
    </source>
</evidence>
<accession>A0AAE0TDL5</accession>
<dbReference type="Gene3D" id="3.10.450.10">
    <property type="match status" value="1"/>
</dbReference>
<dbReference type="InterPro" id="IPR018073">
    <property type="entry name" value="Prot_inh_cystat_CS"/>
</dbReference>
<evidence type="ECO:0000256" key="2">
    <source>
        <dbReference type="ARBA" id="ARBA00022690"/>
    </source>
</evidence>
<comment type="similarity">
    <text evidence="1">Belongs to the cystatin family.</text>
</comment>
<dbReference type="GO" id="GO:0031982">
    <property type="term" value="C:vesicle"/>
    <property type="evidence" value="ECO:0007669"/>
    <property type="project" value="TreeGrafter"/>
</dbReference>
<dbReference type="CDD" id="cd00042">
    <property type="entry name" value="CY"/>
    <property type="match status" value="1"/>
</dbReference>
<reference evidence="5" key="1">
    <citation type="journal article" date="2021" name="Genome Biol. Evol.">
        <title>A High-Quality Reference Genome for a Parasitic Bivalve with Doubly Uniparental Inheritance (Bivalvia: Unionida).</title>
        <authorList>
            <person name="Smith C.H."/>
        </authorList>
    </citation>
    <scope>NUCLEOTIDE SEQUENCE</scope>
    <source>
        <strain evidence="5">CHS0354</strain>
    </source>
</reference>
<dbReference type="Pfam" id="PF00031">
    <property type="entry name" value="Cystatin"/>
    <property type="match status" value="1"/>
</dbReference>
<dbReference type="AlphaFoldDB" id="A0AAE0TDL5"/>
<reference evidence="5" key="3">
    <citation type="submission" date="2023-05" db="EMBL/GenBank/DDBJ databases">
        <authorList>
            <person name="Smith C.H."/>
        </authorList>
    </citation>
    <scope>NUCLEOTIDE SEQUENCE</scope>
    <source>
        <strain evidence="5">CHS0354</strain>
        <tissue evidence="5">Mantle</tissue>
    </source>
</reference>
<sequence length="146" mass="16393">MKTEHIMTLCDVKVLKQAWLHFIGLIGTPDCRVVKRHLGGYSIVDSTSPEVKAAAAFAVDAMNKQSNSINRIMLIKVVRAQQQVVAGMNYKLVLKVGVSSSCRNDGTIGMTVLNCPVDQRKQRCNVIVWDQPWRTPRYKLTSFKCQ</sequence>